<dbReference type="Gene3D" id="1.10.3500.10">
    <property type="entry name" value="Tex N-terminal region-like"/>
    <property type="match status" value="1"/>
</dbReference>
<dbReference type="Pfam" id="PF22706">
    <property type="entry name" value="Tex_central_region"/>
    <property type="match status" value="1"/>
</dbReference>
<proteinExistence type="predicted"/>
<dbReference type="FunFam" id="3.30.420.140:FF:000001">
    <property type="entry name" value="RNA-binding transcriptional accessory protein"/>
    <property type="match status" value="1"/>
</dbReference>
<dbReference type="InterPro" id="IPR006641">
    <property type="entry name" value="YqgF/RNaseH-like_dom"/>
</dbReference>
<dbReference type="InterPro" id="IPR018974">
    <property type="entry name" value="Tex-like_N"/>
</dbReference>
<dbReference type="SUPFAM" id="SSF50249">
    <property type="entry name" value="Nucleic acid-binding proteins"/>
    <property type="match status" value="1"/>
</dbReference>
<dbReference type="Gene3D" id="1.10.10.650">
    <property type="entry name" value="RuvA domain 2-like"/>
    <property type="match status" value="1"/>
</dbReference>
<gene>
    <name evidence="2" type="ORF">SAMN06269250_0646</name>
</gene>
<dbReference type="EMBL" id="OCNH01000001">
    <property type="protein sequence ID" value="SOD78798.1"/>
    <property type="molecule type" value="Genomic_DNA"/>
</dbReference>
<reference evidence="3" key="1">
    <citation type="submission" date="2017-09" db="EMBL/GenBank/DDBJ databases">
        <authorList>
            <person name="Varghese N."/>
            <person name="Submissions S."/>
        </authorList>
    </citation>
    <scope>NUCLEOTIDE SEQUENCE [LARGE SCALE GENOMIC DNA]</scope>
    <source>
        <strain evidence="3">DSM 29961</strain>
    </source>
</reference>
<dbReference type="InterPro" id="IPR055179">
    <property type="entry name" value="Tex-like_central_region"/>
</dbReference>
<dbReference type="CDD" id="cd05685">
    <property type="entry name" value="S1_Tex"/>
    <property type="match status" value="1"/>
</dbReference>
<dbReference type="PANTHER" id="PTHR10724:SF10">
    <property type="entry name" value="S1 RNA-BINDING DOMAIN-CONTAINING PROTEIN 1"/>
    <property type="match status" value="1"/>
</dbReference>
<dbReference type="SMART" id="SM00316">
    <property type="entry name" value="S1"/>
    <property type="match status" value="1"/>
</dbReference>
<evidence type="ECO:0000313" key="3">
    <source>
        <dbReference type="Proteomes" id="UP000219452"/>
    </source>
</evidence>
<dbReference type="InterPro" id="IPR003029">
    <property type="entry name" value="S1_domain"/>
</dbReference>
<dbReference type="FunFam" id="2.40.50.140:FF:000051">
    <property type="entry name" value="RNA-binding transcriptional accessory protein"/>
    <property type="match status" value="1"/>
</dbReference>
<dbReference type="Pfam" id="PF09371">
    <property type="entry name" value="Tex_N"/>
    <property type="match status" value="1"/>
</dbReference>
<dbReference type="SUPFAM" id="SSF158832">
    <property type="entry name" value="Tex N-terminal region-like"/>
    <property type="match status" value="1"/>
</dbReference>
<dbReference type="GO" id="GO:0006139">
    <property type="term" value="P:nucleobase-containing compound metabolic process"/>
    <property type="evidence" value="ECO:0007669"/>
    <property type="project" value="InterPro"/>
</dbReference>
<dbReference type="Pfam" id="PF17674">
    <property type="entry name" value="HHH_9"/>
    <property type="match status" value="1"/>
</dbReference>
<organism evidence="2 3">
    <name type="scientific">Spirosoma fluviale</name>
    <dbReference type="NCBI Taxonomy" id="1597977"/>
    <lineage>
        <taxon>Bacteria</taxon>
        <taxon>Pseudomonadati</taxon>
        <taxon>Bacteroidota</taxon>
        <taxon>Cytophagia</taxon>
        <taxon>Cytophagales</taxon>
        <taxon>Cytophagaceae</taxon>
        <taxon>Spirosoma</taxon>
    </lineage>
</organism>
<dbReference type="PANTHER" id="PTHR10724">
    <property type="entry name" value="30S RIBOSOMAL PROTEIN S1"/>
    <property type="match status" value="1"/>
</dbReference>
<dbReference type="Proteomes" id="UP000219452">
    <property type="component" value="Unassembled WGS sequence"/>
</dbReference>
<dbReference type="InterPro" id="IPR023323">
    <property type="entry name" value="Tex-like_dom_sf"/>
</dbReference>
<dbReference type="InterPro" id="IPR032639">
    <property type="entry name" value="Tex_YqgF"/>
</dbReference>
<dbReference type="InterPro" id="IPR050437">
    <property type="entry name" value="Ribos_protein_bS1-like"/>
</dbReference>
<dbReference type="SUPFAM" id="SSF47781">
    <property type="entry name" value="RuvA domain 2-like"/>
    <property type="match status" value="2"/>
</dbReference>
<dbReference type="SUPFAM" id="SSF53098">
    <property type="entry name" value="Ribonuclease H-like"/>
    <property type="match status" value="1"/>
</dbReference>
<dbReference type="RefSeq" id="WP_097124347.1">
    <property type="nucleotide sequence ID" value="NZ_OCNH01000001.1"/>
</dbReference>
<dbReference type="Pfam" id="PF12836">
    <property type="entry name" value="HHH_3"/>
    <property type="match status" value="1"/>
</dbReference>
<dbReference type="Gene3D" id="2.40.50.140">
    <property type="entry name" value="Nucleic acid-binding proteins"/>
    <property type="match status" value="1"/>
</dbReference>
<dbReference type="InterPro" id="IPR041692">
    <property type="entry name" value="HHH_9"/>
</dbReference>
<accession>A0A286F6G3</accession>
<evidence type="ECO:0000259" key="1">
    <source>
        <dbReference type="PROSITE" id="PS50126"/>
    </source>
</evidence>
<dbReference type="AlphaFoldDB" id="A0A286F6G3"/>
<feature type="domain" description="S1 motif" evidence="1">
    <location>
        <begin position="642"/>
        <end position="711"/>
    </location>
</feature>
<dbReference type="Pfam" id="PF00575">
    <property type="entry name" value="S1"/>
    <property type="match status" value="1"/>
</dbReference>
<dbReference type="InterPro" id="IPR010994">
    <property type="entry name" value="RuvA_2-like"/>
</dbReference>
<dbReference type="InterPro" id="IPR012337">
    <property type="entry name" value="RNaseH-like_sf"/>
</dbReference>
<dbReference type="GO" id="GO:0006412">
    <property type="term" value="P:translation"/>
    <property type="evidence" value="ECO:0007669"/>
    <property type="project" value="TreeGrafter"/>
</dbReference>
<dbReference type="InterPro" id="IPR044146">
    <property type="entry name" value="S1_Tex"/>
</dbReference>
<dbReference type="InterPro" id="IPR037027">
    <property type="entry name" value="YqgF/RNaseH-like_dom_sf"/>
</dbReference>
<dbReference type="SMART" id="SM00732">
    <property type="entry name" value="YqgFc"/>
    <property type="match status" value="1"/>
</dbReference>
<dbReference type="OrthoDB" id="9804714at2"/>
<dbReference type="InterPro" id="IPR012340">
    <property type="entry name" value="NA-bd_OB-fold"/>
</dbReference>
<dbReference type="Gene3D" id="3.30.420.140">
    <property type="entry name" value="YqgF/RNase H-like domain"/>
    <property type="match status" value="1"/>
</dbReference>
<dbReference type="GO" id="GO:0003729">
    <property type="term" value="F:mRNA binding"/>
    <property type="evidence" value="ECO:0007669"/>
    <property type="project" value="TreeGrafter"/>
</dbReference>
<name>A0A286F6G3_9BACT</name>
<dbReference type="Pfam" id="PF16921">
    <property type="entry name" value="Tex_YqgF"/>
    <property type="match status" value="1"/>
</dbReference>
<dbReference type="Gene3D" id="1.10.150.310">
    <property type="entry name" value="Tex RuvX-like domain-like"/>
    <property type="match status" value="1"/>
</dbReference>
<dbReference type="GO" id="GO:0003735">
    <property type="term" value="F:structural constituent of ribosome"/>
    <property type="evidence" value="ECO:0007669"/>
    <property type="project" value="TreeGrafter"/>
</dbReference>
<dbReference type="InterPro" id="IPR023319">
    <property type="entry name" value="Tex-like_HTH_dom_sf"/>
</dbReference>
<dbReference type="FunFam" id="1.10.10.650:FF:000001">
    <property type="entry name" value="S1 RNA-binding domain 1"/>
    <property type="match status" value="1"/>
</dbReference>
<sequence>MTQSIEQRVAARLNLHPKSVAATIELLNGGATVPFIARYRKEQTASNGNPLDEVEIGQIKDTYQKIIDLDKRREAVIKSIDEQGKLTPDLRRKLETTDSLTDLEDLYLPFRQKRKTRATIAIERGLEPLANIILAQREASLDRLVQRFLSDAVTTAADALQGARDILAERISENVDARQRIRNLFEREATIRSTVKKGKETEGVKYRDYFDFAEPLRRVPSHRLLALRRGEAEGFLSVSIGPEEEAAIERLERQFVAERSGTPACKDQLSLAIRDGYKRLLKPSLETEFANVSKGKADTEAIRIFADNLRQLLLSAPLGQKRVLAIDPGFRTGCKTVCLDAQGNLLADTVLYLSHSEAQRQQAIQTVQKLVTNHKIDAIAIGNGTAGRETEEFIQSLKLDKPVFIVSEQGASIYSASEVAREEFPDHDVTVRGAVSIGRRLMDPLAELVKIDPKSIGVGQYQHDVDQTDLKTSLDTVVESCVNQVGVSLNTASAYLLRYVSGLGPQLAGNIVAFRAANGPFSSRDQLKKVPRLGPKAFEQCAGFLRIEGAKNPLDNSAVHPERYTVVERMSTEVGSRVEDLITRPDLRQQIKIEKYVTNDVGLPTLRDILAELAKPGRDPREQLSVFDYDARVRTVDDLHEGMVLPGVVTNITAFGAFVDIGVKQDGLVHISQLANHFVSDPNTVVKVYQKVSVKVMEVDKARKRIALSMKI</sequence>
<dbReference type="PROSITE" id="PS50126">
    <property type="entry name" value="S1"/>
    <property type="match status" value="1"/>
</dbReference>
<dbReference type="FunFam" id="1.10.150.310:FF:000001">
    <property type="entry name" value="RNA-binding transcriptional accessory protein"/>
    <property type="match status" value="1"/>
</dbReference>
<keyword evidence="3" id="KW-1185">Reference proteome</keyword>
<evidence type="ECO:0000313" key="2">
    <source>
        <dbReference type="EMBL" id="SOD78798.1"/>
    </source>
</evidence>
<protein>
    <recommendedName>
        <fullName evidence="1">S1 motif domain-containing protein</fullName>
    </recommendedName>
</protein>
<dbReference type="GO" id="GO:0005737">
    <property type="term" value="C:cytoplasm"/>
    <property type="evidence" value="ECO:0007669"/>
    <property type="project" value="UniProtKB-ARBA"/>
</dbReference>